<dbReference type="GO" id="GO:0003676">
    <property type="term" value="F:nucleic acid binding"/>
    <property type="evidence" value="ECO:0007669"/>
    <property type="project" value="InterPro"/>
</dbReference>
<dbReference type="InterPro" id="IPR036397">
    <property type="entry name" value="RNaseH_sf"/>
</dbReference>
<dbReference type="Gene3D" id="3.30.420.10">
    <property type="entry name" value="Ribonuclease H-like superfamily/Ribonuclease H"/>
    <property type="match status" value="1"/>
</dbReference>
<name>A0A0B7NTM9_9FUNG</name>
<protein>
    <recommendedName>
        <fullName evidence="1">Tc1-like transposase DDE domain-containing protein</fullName>
    </recommendedName>
</protein>
<dbReference type="InterPro" id="IPR038717">
    <property type="entry name" value="Tc1-like_DDE_dom"/>
</dbReference>
<evidence type="ECO:0000313" key="3">
    <source>
        <dbReference type="Proteomes" id="UP000054107"/>
    </source>
</evidence>
<reference evidence="2 3" key="1">
    <citation type="submission" date="2014-09" db="EMBL/GenBank/DDBJ databases">
        <authorList>
            <person name="Ellenberger Sabrina"/>
        </authorList>
    </citation>
    <scope>NUCLEOTIDE SEQUENCE [LARGE SCALE GENOMIC DNA]</scope>
    <source>
        <strain evidence="2 3">CBS 412.66</strain>
    </source>
</reference>
<dbReference type="EMBL" id="LN733872">
    <property type="protein sequence ID" value="CEP18623.1"/>
    <property type="molecule type" value="Genomic_DNA"/>
</dbReference>
<dbReference type="Pfam" id="PF13358">
    <property type="entry name" value="DDE_3"/>
    <property type="match status" value="1"/>
</dbReference>
<dbReference type="PANTHER" id="PTHR46564">
    <property type="entry name" value="TRANSPOSASE"/>
    <property type="match status" value="1"/>
</dbReference>
<evidence type="ECO:0000313" key="2">
    <source>
        <dbReference type="EMBL" id="CEP18623.1"/>
    </source>
</evidence>
<evidence type="ECO:0000259" key="1">
    <source>
        <dbReference type="Pfam" id="PF13358"/>
    </source>
</evidence>
<dbReference type="OrthoDB" id="2286020at2759"/>
<gene>
    <name evidence="2" type="primary">PARPA_12929.1 scaffold 45652</name>
</gene>
<proteinExistence type="predicted"/>
<dbReference type="Proteomes" id="UP000054107">
    <property type="component" value="Unassembled WGS sequence"/>
</dbReference>
<feature type="domain" description="Tc1-like transposase DDE" evidence="1">
    <location>
        <begin position="2"/>
        <end position="67"/>
    </location>
</feature>
<organism evidence="2 3">
    <name type="scientific">Parasitella parasitica</name>
    <dbReference type="NCBI Taxonomy" id="35722"/>
    <lineage>
        <taxon>Eukaryota</taxon>
        <taxon>Fungi</taxon>
        <taxon>Fungi incertae sedis</taxon>
        <taxon>Mucoromycota</taxon>
        <taxon>Mucoromycotina</taxon>
        <taxon>Mucoromycetes</taxon>
        <taxon>Mucorales</taxon>
        <taxon>Mucorineae</taxon>
        <taxon>Mucoraceae</taxon>
        <taxon>Parasitella</taxon>
    </lineage>
</organism>
<dbReference type="AlphaFoldDB" id="A0A0B7NTM9"/>
<dbReference type="STRING" id="35722.A0A0B7NTM9"/>
<sequence>MDQYEEFKGNYLILANCPIHNHGDIRKHIEAHGYGCVYLPSYSPELNPIEQFWSVCKREVKREALLQEETLSSKIRDACSKVLISDLQGFCRSSVLKFEI</sequence>
<dbReference type="PANTHER" id="PTHR46564:SF1">
    <property type="entry name" value="TRANSPOSASE"/>
    <property type="match status" value="1"/>
</dbReference>
<accession>A0A0B7NTM9</accession>
<keyword evidence="3" id="KW-1185">Reference proteome</keyword>